<dbReference type="HOGENOM" id="CLU_944809_0_0_1"/>
<sequence>MSCHFPPEATLQEAILILWCQTKELCRSIWHRILHIAIRPLQQRKQLRIRTSTLGSLPELEEVAKPISESLSSSAQPQFNNDIFDSVGEEKKEYASLESLDAIVSEIASSQSSREPLGAAKDGNGLPHHPIDWSNQELEPAFLNDSDYPPGWMVYHSLLGVVAKNEAEEYERRLSKNPTPEVQEEGANELSHGASPAFLKVEGDCEDYTPRISEA</sequence>
<reference evidence="3" key="2">
    <citation type="submission" date="2008-08" db="EMBL/GenBank/DDBJ databases">
        <authorList>
            <consortium name="Diatom Consortium"/>
            <person name="Grigoriev I."/>
            <person name="Grimwood J."/>
            <person name="Kuo A."/>
            <person name="Otillar R.P."/>
            <person name="Salamov A."/>
            <person name="Detter J.C."/>
            <person name="Lindquist E."/>
            <person name="Shapiro H."/>
            <person name="Lucas S."/>
            <person name="Glavina del Rio T."/>
            <person name="Pitluck S."/>
            <person name="Rokhsar D."/>
            <person name="Bowler C."/>
        </authorList>
    </citation>
    <scope>GENOME REANNOTATION</scope>
    <source>
        <strain evidence="3">CCAP 1055/1</strain>
    </source>
</reference>
<keyword evidence="3" id="KW-1185">Reference proteome</keyword>
<dbReference type="RefSeq" id="XP_002183731.1">
    <property type="nucleotide sequence ID" value="XM_002183695.1"/>
</dbReference>
<reference evidence="2 3" key="1">
    <citation type="journal article" date="2008" name="Nature">
        <title>The Phaeodactylum genome reveals the evolutionary history of diatom genomes.</title>
        <authorList>
            <person name="Bowler C."/>
            <person name="Allen A.E."/>
            <person name="Badger J.H."/>
            <person name="Grimwood J."/>
            <person name="Jabbari K."/>
            <person name="Kuo A."/>
            <person name="Maheswari U."/>
            <person name="Martens C."/>
            <person name="Maumus F."/>
            <person name="Otillar R.P."/>
            <person name="Rayko E."/>
            <person name="Salamov A."/>
            <person name="Vandepoele K."/>
            <person name="Beszteri B."/>
            <person name="Gruber A."/>
            <person name="Heijde M."/>
            <person name="Katinka M."/>
            <person name="Mock T."/>
            <person name="Valentin K."/>
            <person name="Verret F."/>
            <person name="Berges J.A."/>
            <person name="Brownlee C."/>
            <person name="Cadoret J.P."/>
            <person name="Chiovitti A."/>
            <person name="Choi C.J."/>
            <person name="Coesel S."/>
            <person name="De Martino A."/>
            <person name="Detter J.C."/>
            <person name="Durkin C."/>
            <person name="Falciatore A."/>
            <person name="Fournet J."/>
            <person name="Haruta M."/>
            <person name="Huysman M.J."/>
            <person name="Jenkins B.D."/>
            <person name="Jiroutova K."/>
            <person name="Jorgensen R.E."/>
            <person name="Joubert Y."/>
            <person name="Kaplan A."/>
            <person name="Kroger N."/>
            <person name="Kroth P.G."/>
            <person name="La Roche J."/>
            <person name="Lindquist E."/>
            <person name="Lommer M."/>
            <person name="Martin-Jezequel V."/>
            <person name="Lopez P.J."/>
            <person name="Lucas S."/>
            <person name="Mangogna M."/>
            <person name="McGinnis K."/>
            <person name="Medlin L.K."/>
            <person name="Montsant A."/>
            <person name="Oudot-Le Secq M.P."/>
            <person name="Napoli C."/>
            <person name="Obornik M."/>
            <person name="Parker M.S."/>
            <person name="Petit J.L."/>
            <person name="Porcel B.M."/>
            <person name="Poulsen N."/>
            <person name="Robison M."/>
            <person name="Rychlewski L."/>
            <person name="Rynearson T.A."/>
            <person name="Schmutz J."/>
            <person name="Shapiro H."/>
            <person name="Siaut M."/>
            <person name="Stanley M."/>
            <person name="Sussman M.R."/>
            <person name="Taylor A.R."/>
            <person name="Vardi A."/>
            <person name="von Dassow P."/>
            <person name="Vyverman W."/>
            <person name="Willis A."/>
            <person name="Wyrwicz L.S."/>
            <person name="Rokhsar D.S."/>
            <person name="Weissenbach J."/>
            <person name="Armbrust E.V."/>
            <person name="Green B.R."/>
            <person name="Van de Peer Y."/>
            <person name="Grigoriev I.V."/>
        </authorList>
    </citation>
    <scope>NUCLEOTIDE SEQUENCE [LARGE SCALE GENOMIC DNA]</scope>
    <source>
        <strain evidence="2 3">CCAP 1055/1</strain>
    </source>
</reference>
<accession>B7G992</accession>
<dbReference type="AlphaFoldDB" id="B7G992"/>
<evidence type="ECO:0000256" key="1">
    <source>
        <dbReference type="SAM" id="MobiDB-lite"/>
    </source>
</evidence>
<dbReference type="KEGG" id="pti:PHATRDRAFT_39652"/>
<dbReference type="GeneID" id="7195411"/>
<dbReference type="Proteomes" id="UP000000759">
    <property type="component" value="Chromosome 20"/>
</dbReference>
<proteinExistence type="predicted"/>
<organism evidence="2 3">
    <name type="scientific">Phaeodactylum tricornutum (strain CCAP 1055/1)</name>
    <dbReference type="NCBI Taxonomy" id="556484"/>
    <lineage>
        <taxon>Eukaryota</taxon>
        <taxon>Sar</taxon>
        <taxon>Stramenopiles</taxon>
        <taxon>Ochrophyta</taxon>
        <taxon>Bacillariophyta</taxon>
        <taxon>Bacillariophyceae</taxon>
        <taxon>Bacillariophycidae</taxon>
        <taxon>Naviculales</taxon>
        <taxon>Phaeodactylaceae</taxon>
        <taxon>Phaeodactylum</taxon>
    </lineage>
</organism>
<gene>
    <name evidence="2" type="ORF">PHATRDRAFT_39652</name>
</gene>
<dbReference type="EMBL" id="CM000622">
    <property type="protein sequence ID" value="EEC44913.1"/>
    <property type="molecule type" value="Genomic_DNA"/>
</dbReference>
<feature type="region of interest" description="Disordered" evidence="1">
    <location>
        <begin position="167"/>
        <end position="199"/>
    </location>
</feature>
<feature type="region of interest" description="Disordered" evidence="1">
    <location>
        <begin position="111"/>
        <end position="132"/>
    </location>
</feature>
<dbReference type="OrthoDB" id="55675at2759"/>
<name>B7G992_PHATC</name>
<evidence type="ECO:0000313" key="2">
    <source>
        <dbReference type="EMBL" id="EEC44913.1"/>
    </source>
</evidence>
<evidence type="ECO:0000313" key="3">
    <source>
        <dbReference type="Proteomes" id="UP000000759"/>
    </source>
</evidence>
<dbReference type="PaxDb" id="2850-Phatr39652"/>
<dbReference type="InParanoid" id="B7G992"/>
<protein>
    <submittedName>
        <fullName evidence="2">Uncharacterized protein</fullName>
    </submittedName>
</protein>